<evidence type="ECO:0000313" key="2">
    <source>
        <dbReference type="EMBL" id="KAL3779611.1"/>
    </source>
</evidence>
<dbReference type="EMBL" id="JALLPJ020000926">
    <property type="protein sequence ID" value="KAL3779611.1"/>
    <property type="molecule type" value="Genomic_DNA"/>
</dbReference>
<dbReference type="AlphaFoldDB" id="A0ABD3NWN9"/>
<sequence>MKLALLLPLPCLTSAFTTPVQHLQRTPVALSASRDNVAAAAALAVGLGLAQVAGAVTTVDQFTLPSYDSSKGVTVIDLKDEVQDVNKKTMAAAKAKREYKDDSLNKAEFDKLRAIEAEESKLFESMTKQSDADKKARIEMEKAETRANRWNTF</sequence>
<gene>
    <name evidence="2" type="ORF">ACHAWO_004662</name>
</gene>
<name>A0ABD3NWN9_9STRA</name>
<evidence type="ECO:0000256" key="1">
    <source>
        <dbReference type="SAM" id="SignalP"/>
    </source>
</evidence>
<keyword evidence="1" id="KW-0732">Signal</keyword>
<protein>
    <submittedName>
        <fullName evidence="2">Uncharacterized protein</fullName>
    </submittedName>
</protein>
<organism evidence="2 3">
    <name type="scientific">Cyclotella atomus</name>
    <dbReference type="NCBI Taxonomy" id="382360"/>
    <lineage>
        <taxon>Eukaryota</taxon>
        <taxon>Sar</taxon>
        <taxon>Stramenopiles</taxon>
        <taxon>Ochrophyta</taxon>
        <taxon>Bacillariophyta</taxon>
        <taxon>Coscinodiscophyceae</taxon>
        <taxon>Thalassiosirophycidae</taxon>
        <taxon>Stephanodiscales</taxon>
        <taxon>Stephanodiscaceae</taxon>
        <taxon>Cyclotella</taxon>
    </lineage>
</organism>
<dbReference type="Proteomes" id="UP001530400">
    <property type="component" value="Unassembled WGS sequence"/>
</dbReference>
<comment type="caution">
    <text evidence="2">The sequence shown here is derived from an EMBL/GenBank/DDBJ whole genome shotgun (WGS) entry which is preliminary data.</text>
</comment>
<reference evidence="2 3" key="1">
    <citation type="submission" date="2024-10" db="EMBL/GenBank/DDBJ databases">
        <title>Updated reference genomes for cyclostephanoid diatoms.</title>
        <authorList>
            <person name="Roberts W.R."/>
            <person name="Alverson A.J."/>
        </authorList>
    </citation>
    <scope>NUCLEOTIDE SEQUENCE [LARGE SCALE GENOMIC DNA]</scope>
    <source>
        <strain evidence="2 3">AJA010-31</strain>
    </source>
</reference>
<proteinExistence type="predicted"/>
<feature type="signal peptide" evidence="1">
    <location>
        <begin position="1"/>
        <end position="15"/>
    </location>
</feature>
<keyword evidence="3" id="KW-1185">Reference proteome</keyword>
<evidence type="ECO:0000313" key="3">
    <source>
        <dbReference type="Proteomes" id="UP001530400"/>
    </source>
</evidence>
<feature type="chain" id="PRO_5044861891" evidence="1">
    <location>
        <begin position="16"/>
        <end position="153"/>
    </location>
</feature>
<accession>A0ABD3NWN9</accession>